<proteinExistence type="predicted"/>
<evidence type="ECO:0000256" key="1">
    <source>
        <dbReference type="PROSITE-ProRule" id="PRU00371"/>
    </source>
</evidence>
<organism evidence="4 5">
    <name type="scientific">Coilia grayii</name>
    <name type="common">Gray's grenadier anchovy</name>
    <dbReference type="NCBI Taxonomy" id="363190"/>
    <lineage>
        <taxon>Eukaryota</taxon>
        <taxon>Metazoa</taxon>
        <taxon>Chordata</taxon>
        <taxon>Craniata</taxon>
        <taxon>Vertebrata</taxon>
        <taxon>Euteleostomi</taxon>
        <taxon>Actinopterygii</taxon>
        <taxon>Neopterygii</taxon>
        <taxon>Teleostei</taxon>
        <taxon>Clupei</taxon>
        <taxon>Clupeiformes</taxon>
        <taxon>Clupeoidei</taxon>
        <taxon>Engraulidae</taxon>
        <taxon>Coilinae</taxon>
        <taxon>Coilia</taxon>
    </lineage>
</organism>
<protein>
    <recommendedName>
        <fullName evidence="3">BESS domain-containing protein</fullName>
    </recommendedName>
</protein>
<comment type="caution">
    <text evidence="4">The sequence shown here is derived from an EMBL/GenBank/DDBJ whole genome shotgun (WGS) entry which is preliminary data.</text>
</comment>
<keyword evidence="1" id="KW-0539">Nucleus</keyword>
<evidence type="ECO:0000259" key="3">
    <source>
        <dbReference type="PROSITE" id="PS51031"/>
    </source>
</evidence>
<reference evidence="4 5" key="1">
    <citation type="submission" date="2024-09" db="EMBL/GenBank/DDBJ databases">
        <title>A chromosome-level genome assembly of Gray's grenadier anchovy, Coilia grayii.</title>
        <authorList>
            <person name="Fu Z."/>
        </authorList>
    </citation>
    <scope>NUCLEOTIDE SEQUENCE [LARGE SCALE GENOMIC DNA]</scope>
    <source>
        <strain evidence="4">G4</strain>
        <tissue evidence="4">Muscle</tissue>
    </source>
</reference>
<keyword evidence="5" id="KW-1185">Reference proteome</keyword>
<comment type="subcellular location">
    <subcellularLocation>
        <location evidence="1">Nucleus</location>
    </subcellularLocation>
</comment>
<dbReference type="InterPro" id="IPR004210">
    <property type="entry name" value="BESS_motif"/>
</dbReference>
<evidence type="ECO:0000256" key="2">
    <source>
        <dbReference type="SAM" id="MobiDB-lite"/>
    </source>
</evidence>
<dbReference type="Proteomes" id="UP001591681">
    <property type="component" value="Unassembled WGS sequence"/>
</dbReference>
<dbReference type="PROSITE" id="PS51031">
    <property type="entry name" value="BESS"/>
    <property type="match status" value="1"/>
</dbReference>
<sequence>MSRSASLAFPSRFVVELRAGRPRPISLIPQQPSSPSQPSSGEGHNTPSQPLPVTRSQMRRREKSLTSFECQLLGLLQVSPAPPPIQPPTLDEDEVFFNSLLPTMRRLNGPKKAEVKFNIYRLLYEAEREQGHGSE</sequence>
<dbReference type="EMBL" id="JBHFQA010000006">
    <property type="protein sequence ID" value="KAL2096889.1"/>
    <property type="molecule type" value="Genomic_DNA"/>
</dbReference>
<dbReference type="AlphaFoldDB" id="A0ABD1KCV5"/>
<feature type="region of interest" description="Disordered" evidence="2">
    <location>
        <begin position="22"/>
        <end position="63"/>
    </location>
</feature>
<feature type="domain" description="BESS" evidence="3">
    <location>
        <begin position="90"/>
        <end position="129"/>
    </location>
</feature>
<evidence type="ECO:0000313" key="4">
    <source>
        <dbReference type="EMBL" id="KAL2096889.1"/>
    </source>
</evidence>
<evidence type="ECO:0000313" key="5">
    <source>
        <dbReference type="Proteomes" id="UP001591681"/>
    </source>
</evidence>
<feature type="compositionally biased region" description="Low complexity" evidence="2">
    <location>
        <begin position="22"/>
        <end position="40"/>
    </location>
</feature>
<dbReference type="Pfam" id="PF02944">
    <property type="entry name" value="BESS"/>
    <property type="match status" value="1"/>
</dbReference>
<dbReference type="GO" id="GO:0005634">
    <property type="term" value="C:nucleus"/>
    <property type="evidence" value="ECO:0007669"/>
    <property type="project" value="UniProtKB-SubCell"/>
</dbReference>
<accession>A0ABD1KCV5</accession>
<name>A0ABD1KCV5_9TELE</name>
<gene>
    <name evidence="4" type="ORF">ACEWY4_006096</name>
</gene>